<evidence type="ECO:0000256" key="1">
    <source>
        <dbReference type="SAM" id="SignalP"/>
    </source>
</evidence>
<organism evidence="3 4">
    <name type="scientific">Barnesiella viscericola</name>
    <dbReference type="NCBI Taxonomy" id="397865"/>
    <lineage>
        <taxon>Bacteria</taxon>
        <taxon>Pseudomonadati</taxon>
        <taxon>Bacteroidota</taxon>
        <taxon>Bacteroidia</taxon>
        <taxon>Bacteroidales</taxon>
        <taxon>Barnesiellaceae</taxon>
        <taxon>Barnesiella</taxon>
    </lineage>
</organism>
<dbReference type="SUPFAM" id="SSF51735">
    <property type="entry name" value="NAD(P)-binding Rossmann-fold domains"/>
    <property type="match status" value="1"/>
</dbReference>
<feature type="chain" id="PRO_5037150211" evidence="1">
    <location>
        <begin position="22"/>
        <end position="195"/>
    </location>
</feature>
<dbReference type="RefSeq" id="WP_273305437.1">
    <property type="nucleotide sequence ID" value="NZ_DYUD01000011.1"/>
</dbReference>
<protein>
    <submittedName>
        <fullName evidence="3">Gfo/Idh/MocA family oxidoreductase</fullName>
    </submittedName>
</protein>
<dbReference type="InterPro" id="IPR050463">
    <property type="entry name" value="Gfo/Idh/MocA_oxidrdct_glycsds"/>
</dbReference>
<feature type="signal peptide" evidence="1">
    <location>
        <begin position="1"/>
        <end position="21"/>
    </location>
</feature>
<dbReference type="Gene3D" id="3.40.50.720">
    <property type="entry name" value="NAD(P)-binding Rossmann-like Domain"/>
    <property type="match status" value="1"/>
</dbReference>
<dbReference type="InterPro" id="IPR036291">
    <property type="entry name" value="NAD(P)-bd_dom_sf"/>
</dbReference>
<proteinExistence type="predicted"/>
<dbReference type="PANTHER" id="PTHR43818">
    <property type="entry name" value="BCDNA.GH03377"/>
    <property type="match status" value="1"/>
</dbReference>
<keyword evidence="1" id="KW-0732">Signal</keyword>
<gene>
    <name evidence="3" type="ORF">K8U91_02785</name>
</gene>
<feature type="domain" description="Gfo/Idh/MocA-like oxidoreductase N-terminal" evidence="2">
    <location>
        <begin position="34"/>
        <end position="156"/>
    </location>
</feature>
<evidence type="ECO:0000313" key="4">
    <source>
        <dbReference type="Proteomes" id="UP000757103"/>
    </source>
</evidence>
<dbReference type="AlphaFoldDB" id="A0A921MQ58"/>
<evidence type="ECO:0000259" key="2">
    <source>
        <dbReference type="Pfam" id="PF01408"/>
    </source>
</evidence>
<reference evidence="3" key="2">
    <citation type="submission" date="2021-09" db="EMBL/GenBank/DDBJ databases">
        <authorList>
            <person name="Gilroy R."/>
        </authorList>
    </citation>
    <scope>NUCLEOTIDE SEQUENCE</scope>
    <source>
        <strain evidence="3">CHK121-7720</strain>
    </source>
</reference>
<dbReference type="PANTHER" id="PTHR43818:SF5">
    <property type="entry name" value="OXIDOREDUCTASE FAMILY PROTEIN"/>
    <property type="match status" value="1"/>
</dbReference>
<dbReference type="Pfam" id="PF01408">
    <property type="entry name" value="GFO_IDH_MocA"/>
    <property type="match status" value="1"/>
</dbReference>
<name>A0A921MQ58_9BACT</name>
<reference evidence="3" key="1">
    <citation type="journal article" date="2021" name="PeerJ">
        <title>Extensive microbial diversity within the chicken gut microbiome revealed by metagenomics and culture.</title>
        <authorList>
            <person name="Gilroy R."/>
            <person name="Ravi A."/>
            <person name="Getino M."/>
            <person name="Pursley I."/>
            <person name="Horton D.L."/>
            <person name="Alikhan N.F."/>
            <person name="Baker D."/>
            <person name="Gharbi K."/>
            <person name="Hall N."/>
            <person name="Watson M."/>
            <person name="Adriaenssens E.M."/>
            <person name="Foster-Nyarko E."/>
            <person name="Jarju S."/>
            <person name="Secka A."/>
            <person name="Antonio M."/>
            <person name="Oren A."/>
            <person name="Chaudhuri R.R."/>
            <person name="La Ragione R."/>
            <person name="Hildebrand F."/>
            <person name="Pallen M.J."/>
        </authorList>
    </citation>
    <scope>NUCLEOTIDE SEQUENCE</scope>
    <source>
        <strain evidence="3">CHK121-7720</strain>
    </source>
</reference>
<evidence type="ECO:0000313" key="3">
    <source>
        <dbReference type="EMBL" id="HJG88390.1"/>
    </source>
</evidence>
<sequence length="195" mass="20892">MWYRRILTAGLLVACTLGGFAQGVDDISPMAIYNVGLVGCDTCGVAVLNRFLSTGEARCVAVWSPDEAWSQAVKEEVAPLQSKVPELCADYADMLDRRDLDIVLIALPGEQGLPLFLQACDYDKSIYIELPLHLSADKIAPLVEASLTTSGVVQVGRHATDPGETAGCVENMLSYLNGQTDSLSSPIDKISVSDK</sequence>
<dbReference type="EMBL" id="DYUD01000011">
    <property type="protein sequence ID" value="HJG88390.1"/>
    <property type="molecule type" value="Genomic_DNA"/>
</dbReference>
<dbReference type="GO" id="GO:0000166">
    <property type="term" value="F:nucleotide binding"/>
    <property type="evidence" value="ECO:0007669"/>
    <property type="project" value="InterPro"/>
</dbReference>
<dbReference type="Proteomes" id="UP000757103">
    <property type="component" value="Unassembled WGS sequence"/>
</dbReference>
<accession>A0A921MQ58</accession>
<dbReference type="InterPro" id="IPR000683">
    <property type="entry name" value="Gfo/Idh/MocA-like_OxRdtase_N"/>
</dbReference>
<comment type="caution">
    <text evidence="3">The sequence shown here is derived from an EMBL/GenBank/DDBJ whole genome shotgun (WGS) entry which is preliminary data.</text>
</comment>